<proteinExistence type="predicted"/>
<reference evidence="6" key="1">
    <citation type="submission" date="2015-10" db="EMBL/GenBank/DDBJ databases">
        <title>Genome of Paenibacillus bovis sp. nov.</title>
        <authorList>
            <person name="Wu Z."/>
            <person name="Gao C."/>
            <person name="Liu Z."/>
            <person name="Zheng H."/>
        </authorList>
    </citation>
    <scope>NUCLEOTIDE SEQUENCE [LARGE SCALE GENOMIC DNA]</scope>
    <source>
        <strain evidence="6">BD3526</strain>
    </source>
</reference>
<dbReference type="Gene3D" id="1.10.10.10">
    <property type="entry name" value="Winged helix-like DNA-binding domain superfamily/Winged helix DNA-binding domain"/>
    <property type="match status" value="1"/>
</dbReference>
<dbReference type="PANTHER" id="PTHR30154">
    <property type="entry name" value="LEUCINE-RESPONSIVE REGULATORY PROTEIN"/>
    <property type="match status" value="1"/>
</dbReference>
<dbReference type="GO" id="GO:0043565">
    <property type="term" value="F:sequence-specific DNA binding"/>
    <property type="evidence" value="ECO:0007669"/>
    <property type="project" value="InterPro"/>
</dbReference>
<evidence type="ECO:0000313" key="5">
    <source>
        <dbReference type="EMBL" id="ANF95396.1"/>
    </source>
</evidence>
<keyword evidence="6" id="KW-1185">Reference proteome</keyword>
<dbReference type="AlphaFoldDB" id="A0A172ZCM3"/>
<feature type="domain" description="HTH asnC-type" evidence="4">
    <location>
        <begin position="1"/>
        <end position="62"/>
    </location>
</feature>
<dbReference type="InterPro" id="IPR036388">
    <property type="entry name" value="WH-like_DNA-bd_sf"/>
</dbReference>
<dbReference type="InterPro" id="IPR011991">
    <property type="entry name" value="ArsR-like_HTH"/>
</dbReference>
<dbReference type="SUPFAM" id="SSF54909">
    <property type="entry name" value="Dimeric alpha+beta barrel"/>
    <property type="match status" value="1"/>
</dbReference>
<dbReference type="InterPro" id="IPR011008">
    <property type="entry name" value="Dimeric_a/b-barrel"/>
</dbReference>
<dbReference type="OrthoDB" id="34294at2"/>
<dbReference type="GO" id="GO:0005829">
    <property type="term" value="C:cytosol"/>
    <property type="evidence" value="ECO:0007669"/>
    <property type="project" value="TreeGrafter"/>
</dbReference>
<dbReference type="PROSITE" id="PS50956">
    <property type="entry name" value="HTH_ASNC_2"/>
    <property type="match status" value="1"/>
</dbReference>
<evidence type="ECO:0000256" key="3">
    <source>
        <dbReference type="ARBA" id="ARBA00023163"/>
    </source>
</evidence>
<keyword evidence="1" id="KW-0805">Transcription regulation</keyword>
<dbReference type="InterPro" id="IPR019885">
    <property type="entry name" value="Tscrpt_reg_HTH_AsnC-type_CS"/>
</dbReference>
<dbReference type="InterPro" id="IPR000485">
    <property type="entry name" value="AsnC-type_HTH_dom"/>
</dbReference>
<dbReference type="RefSeq" id="WP_060532290.1">
    <property type="nucleotide sequence ID" value="NZ_CP013023.1"/>
</dbReference>
<dbReference type="InterPro" id="IPR019888">
    <property type="entry name" value="Tscrpt_reg_AsnC-like"/>
</dbReference>
<accession>A0A172ZCM3</accession>
<dbReference type="Pfam" id="PF01037">
    <property type="entry name" value="AsnC_trans_reg"/>
    <property type="match status" value="1"/>
</dbReference>
<keyword evidence="3" id="KW-0804">Transcription</keyword>
<reference evidence="5 6" key="2">
    <citation type="journal article" date="2016" name="Int. J. Syst. Evol. Microbiol.">
        <title>Paenibacillus bovis sp. nov., isolated from raw yak (Bos grunniens) milk.</title>
        <authorList>
            <person name="Gao C."/>
            <person name="Han J."/>
            <person name="Liu Z."/>
            <person name="Xu X."/>
            <person name="Hang F."/>
            <person name="Wu Z."/>
        </authorList>
    </citation>
    <scope>NUCLEOTIDE SEQUENCE [LARGE SCALE GENOMIC DNA]</scope>
    <source>
        <strain evidence="5 6">BD3526</strain>
    </source>
</reference>
<dbReference type="EMBL" id="CP013023">
    <property type="protein sequence ID" value="ANF95396.1"/>
    <property type="molecule type" value="Genomic_DNA"/>
</dbReference>
<dbReference type="Pfam" id="PF13404">
    <property type="entry name" value="HTH_AsnC-type"/>
    <property type="match status" value="1"/>
</dbReference>
<dbReference type="InterPro" id="IPR019887">
    <property type="entry name" value="Tscrpt_reg_AsnC/Lrp_C"/>
</dbReference>
<sequence length="150" mass="17031">MDQVDQNILLHLQQQARISMTDLGKAVGLSQPAVTERVRRLEESGIIQGYRAILSPEKIGHQSTAYYLFRASDGLNFLDFCREAVEIVECHRTSGAYNYLLKVVTSSIRELEDFEDRISNHGDYTTLIVLSSPIEHKALKPNLLEDQRLV</sequence>
<dbReference type="PANTHER" id="PTHR30154:SF20">
    <property type="entry name" value="LEUCINE-RESPONSIVE REGULATORY PROTEIN"/>
    <property type="match status" value="1"/>
</dbReference>
<dbReference type="CDD" id="cd00090">
    <property type="entry name" value="HTH_ARSR"/>
    <property type="match status" value="1"/>
</dbReference>
<dbReference type="SMART" id="SM00344">
    <property type="entry name" value="HTH_ASNC"/>
    <property type="match status" value="1"/>
</dbReference>
<name>A0A172ZCM3_9BACL</name>
<dbReference type="SUPFAM" id="SSF46785">
    <property type="entry name" value="Winged helix' DNA-binding domain"/>
    <property type="match status" value="1"/>
</dbReference>
<dbReference type="PRINTS" id="PR00033">
    <property type="entry name" value="HTHASNC"/>
</dbReference>
<evidence type="ECO:0000256" key="1">
    <source>
        <dbReference type="ARBA" id="ARBA00023015"/>
    </source>
</evidence>
<dbReference type="FunFam" id="1.10.10.10:FF:000186">
    <property type="entry name" value="AsnC family transcriptional regulator"/>
    <property type="match status" value="1"/>
</dbReference>
<evidence type="ECO:0000256" key="2">
    <source>
        <dbReference type="ARBA" id="ARBA00023125"/>
    </source>
</evidence>
<evidence type="ECO:0000313" key="6">
    <source>
        <dbReference type="Proteomes" id="UP000078148"/>
    </source>
</evidence>
<dbReference type="Proteomes" id="UP000078148">
    <property type="component" value="Chromosome"/>
</dbReference>
<dbReference type="InterPro" id="IPR036390">
    <property type="entry name" value="WH_DNA-bd_sf"/>
</dbReference>
<dbReference type="STRING" id="1616788.AR543_04790"/>
<dbReference type="PROSITE" id="PS00519">
    <property type="entry name" value="HTH_ASNC_1"/>
    <property type="match status" value="1"/>
</dbReference>
<dbReference type="GO" id="GO:0043200">
    <property type="term" value="P:response to amino acid"/>
    <property type="evidence" value="ECO:0007669"/>
    <property type="project" value="TreeGrafter"/>
</dbReference>
<keyword evidence="2" id="KW-0238">DNA-binding</keyword>
<evidence type="ECO:0000259" key="4">
    <source>
        <dbReference type="PROSITE" id="PS50956"/>
    </source>
</evidence>
<organism evidence="5 6">
    <name type="scientific">Paenibacillus bovis</name>
    <dbReference type="NCBI Taxonomy" id="1616788"/>
    <lineage>
        <taxon>Bacteria</taxon>
        <taxon>Bacillati</taxon>
        <taxon>Bacillota</taxon>
        <taxon>Bacilli</taxon>
        <taxon>Bacillales</taxon>
        <taxon>Paenibacillaceae</taxon>
        <taxon>Paenibacillus</taxon>
    </lineage>
</organism>
<gene>
    <name evidence="5" type="ORF">AR543_04790</name>
</gene>
<dbReference type="Gene3D" id="3.30.70.920">
    <property type="match status" value="1"/>
</dbReference>
<dbReference type="KEGG" id="pbv:AR543_04790"/>
<protein>
    <submittedName>
        <fullName evidence="5">AsnC family transcriptional regulator</fullName>
    </submittedName>
</protein>